<sequence length="49" mass="5775">MKIENGRTPKAKYLHDVTYHGQELSFTEAKKYYYPVLGEQRIRGLGKRC</sequence>
<evidence type="ECO:0000313" key="2">
    <source>
        <dbReference type="Proteomes" id="UP000478052"/>
    </source>
</evidence>
<name>A0A6G0VP38_APHCR</name>
<reference evidence="1 2" key="1">
    <citation type="submission" date="2019-08" db="EMBL/GenBank/DDBJ databases">
        <title>Whole genome of Aphis craccivora.</title>
        <authorList>
            <person name="Voronova N.V."/>
            <person name="Shulinski R.S."/>
            <person name="Bandarenka Y.V."/>
            <person name="Zhorov D.G."/>
            <person name="Warner D."/>
        </authorList>
    </citation>
    <scope>NUCLEOTIDE SEQUENCE [LARGE SCALE GENOMIC DNA]</scope>
    <source>
        <strain evidence="1">180601</strain>
        <tissue evidence="1">Whole Body</tissue>
    </source>
</reference>
<accession>A0A6G0VP38</accession>
<comment type="caution">
    <text evidence="1">The sequence shown here is derived from an EMBL/GenBank/DDBJ whole genome shotgun (WGS) entry which is preliminary data.</text>
</comment>
<protein>
    <submittedName>
        <fullName evidence="1">Ethylmalonyl-CoA decarboxylase-like isoform X3</fullName>
    </submittedName>
</protein>
<keyword evidence="2" id="KW-1185">Reference proteome</keyword>
<dbReference type="EMBL" id="VUJU01013728">
    <property type="protein sequence ID" value="KAF0703881.1"/>
    <property type="molecule type" value="Genomic_DNA"/>
</dbReference>
<evidence type="ECO:0000313" key="1">
    <source>
        <dbReference type="EMBL" id="KAF0703881.1"/>
    </source>
</evidence>
<proteinExistence type="predicted"/>
<feature type="non-terminal residue" evidence="1">
    <location>
        <position position="49"/>
    </location>
</feature>
<dbReference type="Proteomes" id="UP000478052">
    <property type="component" value="Unassembled WGS sequence"/>
</dbReference>
<gene>
    <name evidence="1" type="ORF">FWK35_00037943</name>
</gene>
<organism evidence="1 2">
    <name type="scientific">Aphis craccivora</name>
    <name type="common">Cowpea aphid</name>
    <dbReference type="NCBI Taxonomy" id="307492"/>
    <lineage>
        <taxon>Eukaryota</taxon>
        <taxon>Metazoa</taxon>
        <taxon>Ecdysozoa</taxon>
        <taxon>Arthropoda</taxon>
        <taxon>Hexapoda</taxon>
        <taxon>Insecta</taxon>
        <taxon>Pterygota</taxon>
        <taxon>Neoptera</taxon>
        <taxon>Paraneoptera</taxon>
        <taxon>Hemiptera</taxon>
        <taxon>Sternorrhyncha</taxon>
        <taxon>Aphidomorpha</taxon>
        <taxon>Aphidoidea</taxon>
        <taxon>Aphididae</taxon>
        <taxon>Aphidini</taxon>
        <taxon>Aphis</taxon>
        <taxon>Aphis</taxon>
    </lineage>
</organism>
<dbReference type="AlphaFoldDB" id="A0A6G0VP38"/>